<dbReference type="CDD" id="cd00077">
    <property type="entry name" value="HDc"/>
    <property type="match status" value="1"/>
</dbReference>
<dbReference type="EC" id="2.7.7.59" evidence="7"/>
<proteinExistence type="inferred from homology"/>
<feature type="region of interest" description="Disordered" evidence="8">
    <location>
        <begin position="959"/>
        <end position="1143"/>
    </location>
</feature>
<evidence type="ECO:0000259" key="10">
    <source>
        <dbReference type="PROSITE" id="PS51831"/>
    </source>
</evidence>
<evidence type="ECO:0000256" key="6">
    <source>
        <dbReference type="ARBA" id="ARBA00023268"/>
    </source>
</evidence>
<name>A0A1M7TB83_9RHOB</name>
<dbReference type="InterPro" id="IPR006674">
    <property type="entry name" value="HD_domain"/>
</dbReference>
<dbReference type="PANTHER" id="PTHR47320">
    <property type="entry name" value="BIFUNCTIONAL URIDYLYLTRANSFERASE/URIDYLYL-REMOVING ENZYME"/>
    <property type="match status" value="1"/>
</dbReference>
<keyword evidence="1 7" id="KW-0808">Transferase</keyword>
<comment type="similarity">
    <text evidence="7">Belongs to the GlnD family.</text>
</comment>
<dbReference type="Pfam" id="PF08335">
    <property type="entry name" value="GlnD_UR_UTase"/>
    <property type="match status" value="1"/>
</dbReference>
<dbReference type="HAMAP" id="MF_00277">
    <property type="entry name" value="PII_uridylyl_transf"/>
    <property type="match status" value="1"/>
</dbReference>
<dbReference type="InterPro" id="IPR002912">
    <property type="entry name" value="ACT_dom"/>
</dbReference>
<sequence length="1143" mass="124664">MGSRSSTPPPPPRLALPASEPHLDEEGRSPVAAPGAEPAERPAESGGELLLPVERIIDRDDALARLAAAAEAAEGRADVLRAEATAILREKLERGHEAIRAAFEARPMAGAPASRAVARLTDEIVRLAVEVSLRWLHPLHNPTTGERLTVAAVGGYGRFEMAPHSDVDLLFLTPWKKTAWVENVVESTLYILWDLRLKVGHAVRSIDDCLRLAAEDVTIRTALLEKRFICGDMELHAELDQRLWSELFERTGPQFVEAKLEERARRHERHGGSRYLLEPNVKESKGGLRDLQTLYWIAKYLYHAATPQALVEKGVFDEDERRVFSEAADFLWTVRFHLHYAAGRANDQLTFDQQVEVARRMGFDDAEGQRGVERFMQAYFRHARNVGELTRIFLAALEARHVKRRPGLGALVRAFHFGLRRGEGPFRLRDGRLDLADPDAFEKDPLNMLRLLDEGMRTGALIHPAALRKMAASVHLVDDAMRADPVANQMFLNLLLGHGNPERALRRMNETGLLGAFIPEFARIVAMMQFNMYHHYTVDEHTILAISILSQIERGERKDALPIASRILAEGVNRTVLYVALLLHDIGKGQPRDHSEVGAEIAARLCPRLGLNEADSATVEWLVRHHLLMSDVAQKRDISDPATVRAFADVVRSPERLKLLLVLTACDIMAVGPGVWNNWKAQLLRQLYRDTREALTGGHDRQTKAERVDEAKAALRELLTDWTAEEIEAEINRHYAAYWLGLRPEIQAVFARLARIARDDAVASDITADPSRDATRACFYMADHPGIFSRMAGAIALAGANVVDARTFTTADGYACSVFWIQDPGGRPYDAARLDRLRRAIDRTLAGEVVAREALKPKRKLKKRVSEFRVPTRVVFDNESSDLYTVIEVDTQDRIGLLHDLTRALTASNVSIVSAIIATYGAQAVDVFYVKDLFGLKIRNPAKMRAIEERLRAAIDAAASQDERPAGASAAPGEGAGAGAAPAKPARRPARRKAARGAAKDEATGAATGATSGAAPAAKGARKTARRASARAASPVAEAGTETRAPAAPPPTPEEDAAPRTRARRAPRRGAAAEGASGETGAAAPPPRAPTASADAPAAETAPRGAKGRRRAPRAAPPEDGGADGGPGAGGGKDGGARRGGRR</sequence>
<dbReference type="CDD" id="cd05401">
    <property type="entry name" value="NT_GlnE_GlnD_like"/>
    <property type="match status" value="1"/>
</dbReference>
<dbReference type="PANTHER" id="PTHR47320:SF1">
    <property type="entry name" value="BIFUNCTIONAL URIDYLYLTRANSFERASE_URIDYLYL-REMOVING ENZYME"/>
    <property type="match status" value="1"/>
</dbReference>
<dbReference type="GO" id="GO:0006808">
    <property type="term" value="P:regulation of nitrogen utilization"/>
    <property type="evidence" value="ECO:0007669"/>
    <property type="project" value="UniProtKB-UniRule"/>
</dbReference>
<comment type="catalytic activity">
    <reaction evidence="7">
        <text>[protein-PII]-L-tyrosine + UTP = [protein-PII]-uridylyl-L-tyrosine + diphosphate</text>
        <dbReference type="Rhea" id="RHEA:13673"/>
        <dbReference type="Rhea" id="RHEA-COMP:12147"/>
        <dbReference type="Rhea" id="RHEA-COMP:12148"/>
        <dbReference type="ChEBI" id="CHEBI:33019"/>
        <dbReference type="ChEBI" id="CHEBI:46398"/>
        <dbReference type="ChEBI" id="CHEBI:46858"/>
        <dbReference type="ChEBI" id="CHEBI:90602"/>
        <dbReference type="EC" id="2.7.7.59"/>
    </reaction>
</comment>
<protein>
    <recommendedName>
        <fullName evidence="7">Bifunctional uridylyltransferase/uridylyl-removing enzyme</fullName>
        <shortName evidence="7">UTase/UR</shortName>
    </recommendedName>
    <alternativeName>
        <fullName evidence="7">Bifunctional [protein-PII] modification enzyme</fullName>
    </alternativeName>
    <alternativeName>
        <fullName evidence="7">Bifunctional nitrogen sensor protein</fullName>
    </alternativeName>
    <domain>
        <recommendedName>
            <fullName evidence="7">[Protein-PII] uridylyltransferase</fullName>
            <shortName evidence="7">PII uridylyltransferase</shortName>
            <shortName evidence="7">UTase</shortName>
            <ecNumber evidence="7">2.7.7.59</ecNumber>
        </recommendedName>
    </domain>
    <domain>
        <recommendedName>
            <fullName evidence="7">[Protein-PII]-UMP uridylyl-removing enzyme</fullName>
            <shortName evidence="7">UR</shortName>
            <ecNumber evidence="7">3.1.4.-</ecNumber>
        </recommendedName>
    </domain>
</protein>
<dbReference type="Pfam" id="PF24931">
    <property type="entry name" value="ACT_ACR9_3rd"/>
    <property type="match status" value="1"/>
</dbReference>
<dbReference type="EC" id="3.1.4.-" evidence="7"/>
<feature type="compositionally biased region" description="Low complexity" evidence="8">
    <location>
        <begin position="966"/>
        <end position="984"/>
    </location>
</feature>
<dbReference type="SUPFAM" id="SSF81301">
    <property type="entry name" value="Nucleotidyltransferase"/>
    <property type="match status" value="1"/>
</dbReference>
<evidence type="ECO:0000256" key="7">
    <source>
        <dbReference type="HAMAP-Rule" id="MF_00277"/>
    </source>
</evidence>
<dbReference type="PROSITE" id="PS51671">
    <property type="entry name" value="ACT"/>
    <property type="match status" value="2"/>
</dbReference>
<dbReference type="SUPFAM" id="SSF81593">
    <property type="entry name" value="Nucleotidyltransferase substrate binding subunit/domain"/>
    <property type="match status" value="1"/>
</dbReference>
<evidence type="ECO:0000256" key="5">
    <source>
        <dbReference type="ARBA" id="ARBA00022842"/>
    </source>
</evidence>
<dbReference type="GO" id="GO:0008081">
    <property type="term" value="F:phosphoric diester hydrolase activity"/>
    <property type="evidence" value="ECO:0007669"/>
    <property type="project" value="UniProtKB-UniRule"/>
</dbReference>
<feature type="compositionally biased region" description="Gly residues" evidence="8">
    <location>
        <begin position="1123"/>
        <end position="1134"/>
    </location>
</feature>
<organism evidence="11 12">
    <name type="scientific">Oceanicella actignis</name>
    <dbReference type="NCBI Taxonomy" id="1189325"/>
    <lineage>
        <taxon>Bacteria</taxon>
        <taxon>Pseudomonadati</taxon>
        <taxon>Pseudomonadota</taxon>
        <taxon>Alphaproteobacteria</taxon>
        <taxon>Rhodobacterales</taxon>
        <taxon>Paracoccaceae</taxon>
        <taxon>Oceanicella</taxon>
    </lineage>
</organism>
<comment type="activity regulation">
    <text evidence="7">Uridylyltransferase (UTase) activity is inhibited by glutamine, while glutamine activates uridylyl-removing (UR) activity.</text>
</comment>
<dbReference type="GO" id="GO:0008773">
    <property type="term" value="F:[protein-PII] uridylyltransferase activity"/>
    <property type="evidence" value="ECO:0007669"/>
    <property type="project" value="UniProtKB-UniRule"/>
</dbReference>
<dbReference type="NCBIfam" id="NF003467">
    <property type="entry name" value="PRK05092.1"/>
    <property type="match status" value="1"/>
</dbReference>
<evidence type="ECO:0000256" key="3">
    <source>
        <dbReference type="ARBA" id="ARBA00022737"/>
    </source>
</evidence>
<evidence type="ECO:0000256" key="1">
    <source>
        <dbReference type="ARBA" id="ARBA00022679"/>
    </source>
</evidence>
<feature type="compositionally biased region" description="Basic residues" evidence="8">
    <location>
        <begin position="985"/>
        <end position="995"/>
    </location>
</feature>
<feature type="region of interest" description="Uridylyltransferase" evidence="7">
    <location>
        <begin position="1"/>
        <end position="418"/>
    </location>
</feature>
<dbReference type="OrthoDB" id="9758038at2"/>
<comment type="catalytic activity">
    <reaction evidence="7">
        <text>[protein-PII]-uridylyl-L-tyrosine + H2O = [protein-PII]-L-tyrosine + UMP + H(+)</text>
        <dbReference type="Rhea" id="RHEA:48600"/>
        <dbReference type="Rhea" id="RHEA-COMP:12147"/>
        <dbReference type="Rhea" id="RHEA-COMP:12148"/>
        <dbReference type="ChEBI" id="CHEBI:15377"/>
        <dbReference type="ChEBI" id="CHEBI:15378"/>
        <dbReference type="ChEBI" id="CHEBI:46858"/>
        <dbReference type="ChEBI" id="CHEBI:57865"/>
        <dbReference type="ChEBI" id="CHEBI:90602"/>
    </reaction>
</comment>
<dbReference type="SUPFAM" id="SSF55021">
    <property type="entry name" value="ACT-like"/>
    <property type="match status" value="2"/>
</dbReference>
<accession>A0A1M7TB83</accession>
<dbReference type="CDD" id="cd04900">
    <property type="entry name" value="ACT_UUR-like_1"/>
    <property type="match status" value="1"/>
</dbReference>
<dbReference type="CDD" id="cd04899">
    <property type="entry name" value="ACT_ACR-UUR-like_2"/>
    <property type="match status" value="1"/>
</dbReference>
<gene>
    <name evidence="7" type="primary">glnD</name>
    <name evidence="11" type="ORF">SAMN05216200_105172</name>
</gene>
<feature type="region of interest" description="Disordered" evidence="8">
    <location>
        <begin position="1"/>
        <end position="47"/>
    </location>
</feature>
<dbReference type="InterPro" id="IPR013546">
    <property type="entry name" value="PII_UdlTrfase/GS_AdlTrfase"/>
</dbReference>
<feature type="compositionally biased region" description="Low complexity" evidence="8">
    <location>
        <begin position="1090"/>
        <end position="1105"/>
    </location>
</feature>
<evidence type="ECO:0000256" key="2">
    <source>
        <dbReference type="ARBA" id="ARBA00022695"/>
    </source>
</evidence>
<dbReference type="SUPFAM" id="SSF81891">
    <property type="entry name" value="Poly A polymerase C-terminal region-like"/>
    <property type="match status" value="1"/>
</dbReference>
<dbReference type="InterPro" id="IPR043519">
    <property type="entry name" value="NT_sf"/>
</dbReference>
<feature type="domain" description="ACT" evidence="9">
    <location>
        <begin position="886"/>
        <end position="966"/>
    </location>
</feature>
<dbReference type="Pfam" id="PF01966">
    <property type="entry name" value="HD"/>
    <property type="match status" value="1"/>
</dbReference>
<dbReference type="STRING" id="1189325.SAMN04488119_105173"/>
<comment type="cofactor">
    <cofactor evidence="7">
        <name>Mg(2+)</name>
        <dbReference type="ChEBI" id="CHEBI:18420"/>
    </cofactor>
</comment>
<keyword evidence="12" id="KW-1185">Reference proteome</keyword>
<dbReference type="Proteomes" id="UP000184066">
    <property type="component" value="Unassembled WGS sequence"/>
</dbReference>
<keyword evidence="5 7" id="KW-0460">Magnesium</keyword>
<dbReference type="Gene3D" id="3.30.460.10">
    <property type="entry name" value="Beta Polymerase, domain 2"/>
    <property type="match status" value="1"/>
</dbReference>
<dbReference type="SMART" id="SM00471">
    <property type="entry name" value="HDc"/>
    <property type="match status" value="1"/>
</dbReference>
<feature type="compositionally biased region" description="Low complexity" evidence="8">
    <location>
        <begin position="1069"/>
        <end position="1083"/>
    </location>
</feature>
<evidence type="ECO:0000313" key="12">
    <source>
        <dbReference type="Proteomes" id="UP000184066"/>
    </source>
</evidence>
<feature type="compositionally biased region" description="Low complexity" evidence="8">
    <location>
        <begin position="1004"/>
        <end position="1019"/>
    </location>
</feature>
<feature type="compositionally biased region" description="Basic residues" evidence="8">
    <location>
        <begin position="1020"/>
        <end position="1029"/>
    </location>
</feature>
<dbReference type="PROSITE" id="PS51831">
    <property type="entry name" value="HD"/>
    <property type="match status" value="1"/>
</dbReference>
<feature type="compositionally biased region" description="Low complexity" evidence="8">
    <location>
        <begin position="1030"/>
        <end position="1046"/>
    </location>
</feature>
<dbReference type="Gene3D" id="1.10.3090.10">
    <property type="entry name" value="cca-adding enzyme, domain 2"/>
    <property type="match status" value="1"/>
</dbReference>
<dbReference type="EMBL" id="FRDL01000005">
    <property type="protein sequence ID" value="SHN67953.1"/>
    <property type="molecule type" value="Genomic_DNA"/>
</dbReference>
<evidence type="ECO:0000256" key="8">
    <source>
        <dbReference type="SAM" id="MobiDB-lite"/>
    </source>
</evidence>
<comment type="domain">
    <text evidence="7">Has four distinct domains: an N-terminal nucleotidyltransferase (NT) domain responsible for UTase activity, a central HD domain that encodes UR activity, and two C-terminal ACT domains that seem to have a role in glutamine sensing.</text>
</comment>
<dbReference type="InterPro" id="IPR010043">
    <property type="entry name" value="UTase/UR"/>
</dbReference>
<evidence type="ECO:0000313" key="11">
    <source>
        <dbReference type="EMBL" id="SHN67953.1"/>
    </source>
</evidence>
<comment type="function">
    <text evidence="7">Modifies, by uridylylation and deuridylylation, the PII regulatory proteins (GlnB and homologs), in response to the nitrogen status of the cell that GlnD senses through the glutamine level. Under low glutamine levels, catalyzes the conversion of the PII proteins and UTP to PII-UMP and PPi, while under higher glutamine levels, GlnD hydrolyzes PII-UMP to PII and UMP (deuridylylation). Thus, controls uridylylation state and activity of the PII proteins, and plays an important role in the regulation of nitrogen metabolism.</text>
</comment>
<reference evidence="11 12" key="1">
    <citation type="submission" date="2016-12" db="EMBL/GenBank/DDBJ databases">
        <authorList>
            <person name="Song W.-J."/>
            <person name="Kurnit D.M."/>
        </authorList>
    </citation>
    <scope>NUCLEOTIDE SEQUENCE [LARGE SCALE GENOMIC DNA]</scope>
    <source>
        <strain evidence="11 12">CGMCC 1.10808</strain>
    </source>
</reference>
<keyword evidence="6 7" id="KW-0511">Multifunctional enzyme</keyword>
<dbReference type="InterPro" id="IPR003607">
    <property type="entry name" value="HD/PDEase_dom"/>
</dbReference>
<feature type="domain" description="ACT" evidence="9">
    <location>
        <begin position="776"/>
        <end position="862"/>
    </location>
</feature>
<dbReference type="InterPro" id="IPR045865">
    <property type="entry name" value="ACT-like_dom_sf"/>
</dbReference>
<feature type="domain" description="HD" evidence="10">
    <location>
        <begin position="538"/>
        <end position="660"/>
    </location>
</feature>
<keyword evidence="4 7" id="KW-0378">Hydrolase</keyword>
<dbReference type="Gene3D" id="1.20.120.330">
    <property type="entry name" value="Nucleotidyltransferases domain 2"/>
    <property type="match status" value="1"/>
</dbReference>
<dbReference type="NCBIfam" id="TIGR01693">
    <property type="entry name" value="UTase_glnD"/>
    <property type="match status" value="1"/>
</dbReference>
<keyword evidence="2 7" id="KW-0548">Nucleotidyltransferase</keyword>
<comment type="caution">
    <text evidence="7">Lacks conserved residue(s) required for the propagation of feature annotation.</text>
</comment>
<evidence type="ECO:0000256" key="4">
    <source>
        <dbReference type="ARBA" id="ARBA00022801"/>
    </source>
</evidence>
<evidence type="ECO:0000259" key="9">
    <source>
        <dbReference type="PROSITE" id="PS51671"/>
    </source>
</evidence>
<keyword evidence="3" id="KW-0677">Repeat</keyword>
<dbReference type="AlphaFoldDB" id="A0A1M7TB83"/>